<keyword evidence="1" id="KW-1133">Transmembrane helix</keyword>
<accession>A0ABU2JGW5</accession>
<evidence type="ECO:0000313" key="3">
    <source>
        <dbReference type="Proteomes" id="UP001183176"/>
    </source>
</evidence>
<gene>
    <name evidence="2" type="ORF">RM423_22985</name>
</gene>
<dbReference type="RefSeq" id="WP_311425379.1">
    <property type="nucleotide sequence ID" value="NZ_JAVREH010000079.1"/>
</dbReference>
<organism evidence="2 3">
    <name type="scientific">Jatrophihabitans lederbergiae</name>
    <dbReference type="NCBI Taxonomy" id="3075547"/>
    <lineage>
        <taxon>Bacteria</taxon>
        <taxon>Bacillati</taxon>
        <taxon>Actinomycetota</taxon>
        <taxon>Actinomycetes</taxon>
        <taxon>Jatrophihabitantales</taxon>
        <taxon>Jatrophihabitantaceae</taxon>
        <taxon>Jatrophihabitans</taxon>
    </lineage>
</organism>
<reference evidence="3" key="1">
    <citation type="submission" date="2023-07" db="EMBL/GenBank/DDBJ databases">
        <title>30 novel species of actinomycetes from the DSMZ collection.</title>
        <authorList>
            <person name="Nouioui I."/>
        </authorList>
    </citation>
    <scope>NUCLEOTIDE SEQUENCE [LARGE SCALE GENOMIC DNA]</scope>
    <source>
        <strain evidence="3">DSM 44399</strain>
    </source>
</reference>
<feature type="transmembrane region" description="Helical" evidence="1">
    <location>
        <begin position="54"/>
        <end position="74"/>
    </location>
</feature>
<comment type="caution">
    <text evidence="2">The sequence shown here is derived from an EMBL/GenBank/DDBJ whole genome shotgun (WGS) entry which is preliminary data.</text>
</comment>
<keyword evidence="3" id="KW-1185">Reference proteome</keyword>
<dbReference type="EMBL" id="JAVREH010000079">
    <property type="protein sequence ID" value="MDT0264237.1"/>
    <property type="molecule type" value="Genomic_DNA"/>
</dbReference>
<name>A0ABU2JGW5_9ACTN</name>
<proteinExistence type="predicted"/>
<dbReference type="Proteomes" id="UP001183176">
    <property type="component" value="Unassembled WGS sequence"/>
</dbReference>
<protein>
    <submittedName>
        <fullName evidence="2">Uncharacterized protein</fullName>
    </submittedName>
</protein>
<sequence length="238" mass="24152">MTNELEERVAATLRGAALRRVPEARTVPLLRSDLLQDSGTKAGSSAPRRSVTRWALPLTGVMVASAAIIVPFAIAGLHRNKTVLAATPLTTASCPAGYSGKAPWVPSAPTVAGASARLVPEQPPTSAVICAYGLGATGPYSATVPLSGGKVLTVGLARLASDLSKLPSAPPAGQLVCSTDSATRVNYLVGLSYPGGTEWVSSSQSPCVATANGKFASAAAIDISVARSYQAGRWVSGP</sequence>
<keyword evidence="1" id="KW-0812">Transmembrane</keyword>
<keyword evidence="1" id="KW-0472">Membrane</keyword>
<evidence type="ECO:0000256" key="1">
    <source>
        <dbReference type="SAM" id="Phobius"/>
    </source>
</evidence>
<evidence type="ECO:0000313" key="2">
    <source>
        <dbReference type="EMBL" id="MDT0264237.1"/>
    </source>
</evidence>